<dbReference type="Proteomes" id="UP001500037">
    <property type="component" value="Unassembled WGS sequence"/>
</dbReference>
<organism evidence="8 9">
    <name type="scientific">Kitasatospora nipponensis</name>
    <dbReference type="NCBI Taxonomy" id="258049"/>
    <lineage>
        <taxon>Bacteria</taxon>
        <taxon>Bacillati</taxon>
        <taxon>Actinomycetota</taxon>
        <taxon>Actinomycetes</taxon>
        <taxon>Kitasatosporales</taxon>
        <taxon>Streptomycetaceae</taxon>
        <taxon>Kitasatospora</taxon>
    </lineage>
</organism>
<dbReference type="CDD" id="cd03386">
    <property type="entry name" value="PAP2_Aur1_like"/>
    <property type="match status" value="1"/>
</dbReference>
<feature type="transmembrane region" description="Helical" evidence="6">
    <location>
        <begin position="247"/>
        <end position="265"/>
    </location>
</feature>
<reference evidence="9" key="1">
    <citation type="journal article" date="2019" name="Int. J. Syst. Evol. Microbiol.">
        <title>The Global Catalogue of Microorganisms (GCM) 10K type strain sequencing project: providing services to taxonomists for standard genome sequencing and annotation.</title>
        <authorList>
            <consortium name="The Broad Institute Genomics Platform"/>
            <consortium name="The Broad Institute Genome Sequencing Center for Infectious Disease"/>
            <person name="Wu L."/>
            <person name="Ma J."/>
        </authorList>
    </citation>
    <scope>NUCLEOTIDE SEQUENCE [LARGE SCALE GENOMIC DNA]</scope>
    <source>
        <strain evidence="9">JCM 13004</strain>
    </source>
</reference>
<proteinExistence type="predicted"/>
<feature type="transmembrane region" description="Helical" evidence="6">
    <location>
        <begin position="136"/>
        <end position="154"/>
    </location>
</feature>
<evidence type="ECO:0000313" key="9">
    <source>
        <dbReference type="Proteomes" id="UP001500037"/>
    </source>
</evidence>
<keyword evidence="9" id="KW-1185">Reference proteome</keyword>
<feature type="region of interest" description="Disordered" evidence="5">
    <location>
        <begin position="304"/>
        <end position="325"/>
    </location>
</feature>
<feature type="transmembrane region" description="Helical" evidence="6">
    <location>
        <begin position="271"/>
        <end position="289"/>
    </location>
</feature>
<keyword evidence="4 6" id="KW-0472">Membrane</keyword>
<comment type="subcellular location">
    <subcellularLocation>
        <location evidence="1">Membrane</location>
        <topology evidence="1">Multi-pass membrane protein</topology>
    </subcellularLocation>
</comment>
<gene>
    <name evidence="8" type="ORF">GCM10009665_73930</name>
</gene>
<feature type="compositionally biased region" description="Polar residues" evidence="5">
    <location>
        <begin position="1"/>
        <end position="15"/>
    </location>
</feature>
<feature type="region of interest" description="Disordered" evidence="5">
    <location>
        <begin position="1"/>
        <end position="46"/>
    </location>
</feature>
<feature type="transmembrane region" description="Helical" evidence="6">
    <location>
        <begin position="70"/>
        <end position="87"/>
    </location>
</feature>
<feature type="transmembrane region" description="Helical" evidence="6">
    <location>
        <begin position="218"/>
        <end position="240"/>
    </location>
</feature>
<dbReference type="Pfam" id="PF14378">
    <property type="entry name" value="PAP2_3"/>
    <property type="match status" value="1"/>
</dbReference>
<dbReference type="PANTHER" id="PTHR31310:SF7">
    <property type="entry name" value="PA-PHOSPHATASE RELATED-FAMILY PROTEIN DDB_G0268928"/>
    <property type="match status" value="1"/>
</dbReference>
<keyword evidence="2 6" id="KW-0812">Transmembrane</keyword>
<evidence type="ECO:0000256" key="6">
    <source>
        <dbReference type="SAM" id="Phobius"/>
    </source>
</evidence>
<evidence type="ECO:0000256" key="1">
    <source>
        <dbReference type="ARBA" id="ARBA00004141"/>
    </source>
</evidence>
<comment type="caution">
    <text evidence="8">The sequence shown here is derived from an EMBL/GenBank/DDBJ whole genome shotgun (WGS) entry which is preliminary data.</text>
</comment>
<dbReference type="InterPro" id="IPR052185">
    <property type="entry name" value="IPC_Synthase-Related"/>
</dbReference>
<keyword evidence="3 6" id="KW-1133">Transmembrane helix</keyword>
<dbReference type="PANTHER" id="PTHR31310">
    <property type="match status" value="1"/>
</dbReference>
<dbReference type="RefSeq" id="WP_344446641.1">
    <property type="nucleotide sequence ID" value="NZ_BAAALF010000271.1"/>
</dbReference>
<accession>A0ABP4DQF0</accession>
<feature type="domain" description="Inositolphosphotransferase Aur1/Ipt1" evidence="7">
    <location>
        <begin position="103"/>
        <end position="283"/>
    </location>
</feature>
<dbReference type="EMBL" id="BAAALF010000271">
    <property type="protein sequence ID" value="GAA1068872.1"/>
    <property type="molecule type" value="Genomic_DNA"/>
</dbReference>
<protein>
    <submittedName>
        <fullName evidence="8">Phosphatase PAP2 family protein</fullName>
    </submittedName>
</protein>
<evidence type="ECO:0000313" key="8">
    <source>
        <dbReference type="EMBL" id="GAA1068872.1"/>
    </source>
</evidence>
<feature type="transmembrane region" description="Helical" evidence="6">
    <location>
        <begin position="166"/>
        <end position="185"/>
    </location>
</feature>
<evidence type="ECO:0000256" key="2">
    <source>
        <dbReference type="ARBA" id="ARBA00022692"/>
    </source>
</evidence>
<evidence type="ECO:0000256" key="5">
    <source>
        <dbReference type="SAM" id="MobiDB-lite"/>
    </source>
</evidence>
<evidence type="ECO:0000256" key="4">
    <source>
        <dbReference type="ARBA" id="ARBA00023136"/>
    </source>
</evidence>
<dbReference type="InterPro" id="IPR026841">
    <property type="entry name" value="Aur1/Ipt1"/>
</dbReference>
<name>A0ABP4DQF0_9ACTN</name>
<evidence type="ECO:0000256" key="3">
    <source>
        <dbReference type="ARBA" id="ARBA00022989"/>
    </source>
</evidence>
<evidence type="ECO:0000259" key="7">
    <source>
        <dbReference type="Pfam" id="PF14378"/>
    </source>
</evidence>
<sequence>MGEPTEIQTSGTEQSARARRVGSVQSPSRPADGTVDGTDTLASGSTALRGPRTLRSRIGAQRRGPARPRLWFELALIGFSYWIYSLVRNAVPEQAAIAHQHATWIWQLEQNLGVAVERSVNNGINSVTWLIVGMNYYYATLHFIVTIAVLIWLYRSHPGRYAAGRTVLAVTTAIALVGFYFFPLAPPRMMPGFIDTVTAHHTWGSLASGAGASVSNQYAAMPSMHIGWSAWCGLTVFFLAERAWVRALGLLYPVFTLTVIIATANHFWMDAVGGALCLAIGFVVARFIYHRWAFQFPQVPASWQAGSSSQVPEQRPTPVGAGLRR</sequence>